<comment type="subunit">
    <text evidence="4">Monomer.</text>
</comment>
<evidence type="ECO:0000256" key="1">
    <source>
        <dbReference type="ARBA" id="ARBA00001913"/>
    </source>
</evidence>
<evidence type="ECO:0000313" key="10">
    <source>
        <dbReference type="Proteomes" id="UP001500742"/>
    </source>
</evidence>
<evidence type="ECO:0000256" key="7">
    <source>
        <dbReference type="ARBA" id="ARBA00023277"/>
    </source>
</evidence>
<dbReference type="NCBIfam" id="NF008277">
    <property type="entry name" value="PRK11055.1"/>
    <property type="match status" value="1"/>
</dbReference>
<protein>
    <recommendedName>
        <fullName evidence="8">Aldose 1-epimerase</fullName>
        <ecNumber evidence="8">5.1.3.3</ecNumber>
    </recommendedName>
</protein>
<dbReference type="EC" id="5.1.3.3" evidence="8"/>
<keyword evidence="5" id="KW-0106">Calcium</keyword>
<organism evidence="9 10">
    <name type="scientific">Mucilaginibacter dorajii</name>
    <dbReference type="NCBI Taxonomy" id="692994"/>
    <lineage>
        <taxon>Bacteria</taxon>
        <taxon>Pseudomonadati</taxon>
        <taxon>Bacteroidota</taxon>
        <taxon>Sphingobacteriia</taxon>
        <taxon>Sphingobacteriales</taxon>
        <taxon>Sphingobacteriaceae</taxon>
        <taxon>Mucilaginibacter</taxon>
    </lineage>
</organism>
<dbReference type="InterPro" id="IPR047215">
    <property type="entry name" value="Galactose_mutarotase-like"/>
</dbReference>
<dbReference type="PIRSF" id="PIRSF005096">
    <property type="entry name" value="GALM"/>
    <property type="match status" value="1"/>
</dbReference>
<comment type="pathway">
    <text evidence="2 8">Carbohydrate metabolism; hexose metabolism.</text>
</comment>
<dbReference type="SUPFAM" id="SSF74650">
    <property type="entry name" value="Galactose mutarotase-like"/>
    <property type="match status" value="1"/>
</dbReference>
<proteinExistence type="inferred from homology"/>
<keyword evidence="7 8" id="KW-0119">Carbohydrate metabolism</keyword>
<dbReference type="Proteomes" id="UP001500742">
    <property type="component" value="Unassembled WGS sequence"/>
</dbReference>
<dbReference type="PANTHER" id="PTHR10091">
    <property type="entry name" value="ALDOSE-1-EPIMERASE"/>
    <property type="match status" value="1"/>
</dbReference>
<keyword evidence="6 8" id="KW-0413">Isomerase</keyword>
<comment type="catalytic activity">
    <reaction evidence="8">
        <text>alpha-D-glucose = beta-D-glucose</text>
        <dbReference type="Rhea" id="RHEA:10264"/>
        <dbReference type="ChEBI" id="CHEBI:15903"/>
        <dbReference type="ChEBI" id="CHEBI:17925"/>
        <dbReference type="EC" id="5.1.3.3"/>
    </reaction>
</comment>
<dbReference type="InterPro" id="IPR011013">
    <property type="entry name" value="Gal_mutarotase_sf_dom"/>
</dbReference>
<gene>
    <name evidence="9" type="ORF">GCM10022210_56940</name>
</gene>
<evidence type="ECO:0000313" key="9">
    <source>
        <dbReference type="EMBL" id="GAA3995118.1"/>
    </source>
</evidence>
<dbReference type="Pfam" id="PF01263">
    <property type="entry name" value="Aldose_epim"/>
    <property type="match status" value="1"/>
</dbReference>
<evidence type="ECO:0000256" key="4">
    <source>
        <dbReference type="ARBA" id="ARBA00011245"/>
    </source>
</evidence>
<evidence type="ECO:0000256" key="3">
    <source>
        <dbReference type="ARBA" id="ARBA00006206"/>
    </source>
</evidence>
<comment type="similarity">
    <text evidence="3 8">Belongs to the aldose epimerase family.</text>
</comment>
<comment type="caution">
    <text evidence="9">The sequence shown here is derived from an EMBL/GenBank/DDBJ whole genome shotgun (WGS) entry which is preliminary data.</text>
</comment>
<comment type="cofactor">
    <cofactor evidence="1">
        <name>Ca(2+)</name>
        <dbReference type="ChEBI" id="CHEBI:29108"/>
    </cofactor>
</comment>
<dbReference type="Gene3D" id="2.70.98.10">
    <property type="match status" value="1"/>
</dbReference>
<dbReference type="CDD" id="cd09019">
    <property type="entry name" value="galactose_mutarotase_like"/>
    <property type="match status" value="1"/>
</dbReference>
<evidence type="ECO:0000256" key="6">
    <source>
        <dbReference type="ARBA" id="ARBA00023235"/>
    </source>
</evidence>
<name>A0ABP7RBD6_9SPHI</name>
<evidence type="ECO:0000256" key="2">
    <source>
        <dbReference type="ARBA" id="ARBA00005028"/>
    </source>
</evidence>
<sequence length="357" mass="39110">MNANTITVKNWGEVDGKHILLYQLCNKNGMTVCITNYGASIQAINTPDKDGNMADVVLGYDDVQGYVNDPYYTGAIVGRFANRIDGGLVTLDGEQYQLTVKPGGFHHHGGAIGFNKKVWTAKHFAQEGKTGVILQYISADGEEGFPGELSTTVTYTLNNKNQLTVDFKATTTKTTLVNLTQHAYFNLSGQAGTSILGHQLMMPLQNYLPVSPKQVPIGELEPVNGTPFDFRQATAIGERIEDNNEQLILSAGYDHSFVIKTEDFDGLLMAASVTEPVSGRVMNVYTTEPSVHLYTGNFIEDNSPGKNGAKYMRRGGLCLETQHYPDAPNHAHFPSTVLKPGKIFKSKTIFEFTTNTI</sequence>
<dbReference type="RefSeq" id="WP_259095241.1">
    <property type="nucleotide sequence ID" value="NZ_BAAAZC010000055.1"/>
</dbReference>
<keyword evidence="10" id="KW-1185">Reference proteome</keyword>
<dbReference type="InterPro" id="IPR008183">
    <property type="entry name" value="Aldose_1/G6P_1-epimerase"/>
</dbReference>
<evidence type="ECO:0000256" key="8">
    <source>
        <dbReference type="PIRNR" id="PIRNR005096"/>
    </source>
</evidence>
<dbReference type="InterPro" id="IPR015443">
    <property type="entry name" value="Aldose_1-epimerase"/>
</dbReference>
<dbReference type="EMBL" id="BAAAZC010000055">
    <property type="protein sequence ID" value="GAA3995118.1"/>
    <property type="molecule type" value="Genomic_DNA"/>
</dbReference>
<dbReference type="InterPro" id="IPR014718">
    <property type="entry name" value="GH-type_carb-bd"/>
</dbReference>
<evidence type="ECO:0000256" key="5">
    <source>
        <dbReference type="ARBA" id="ARBA00022837"/>
    </source>
</evidence>
<dbReference type="PANTHER" id="PTHR10091:SF0">
    <property type="entry name" value="GALACTOSE MUTAROTASE"/>
    <property type="match status" value="1"/>
</dbReference>
<accession>A0ABP7RBD6</accession>
<reference evidence="10" key="1">
    <citation type="journal article" date="2019" name="Int. J. Syst. Evol. Microbiol.">
        <title>The Global Catalogue of Microorganisms (GCM) 10K type strain sequencing project: providing services to taxonomists for standard genome sequencing and annotation.</title>
        <authorList>
            <consortium name="The Broad Institute Genomics Platform"/>
            <consortium name="The Broad Institute Genome Sequencing Center for Infectious Disease"/>
            <person name="Wu L."/>
            <person name="Ma J."/>
        </authorList>
    </citation>
    <scope>NUCLEOTIDE SEQUENCE [LARGE SCALE GENOMIC DNA]</scope>
    <source>
        <strain evidence="10">JCM 16601</strain>
    </source>
</reference>